<dbReference type="Proteomes" id="UP000033769">
    <property type="component" value="Unassembled WGS sequence"/>
</dbReference>
<dbReference type="EMBL" id="LANO01000017">
    <property type="protein sequence ID" value="KJV52784.1"/>
    <property type="molecule type" value="Genomic_DNA"/>
</dbReference>
<name>A0A0F3ME06_ORITS</name>
<dbReference type="Proteomes" id="UP000244959">
    <property type="component" value="Chromosome I"/>
</dbReference>
<organism evidence="1 3">
    <name type="scientific">Orientia tsutsugamushi str. Gilliam</name>
    <dbReference type="NCBI Taxonomy" id="1359184"/>
    <lineage>
        <taxon>Bacteria</taxon>
        <taxon>Pseudomonadati</taxon>
        <taxon>Pseudomonadota</taxon>
        <taxon>Alphaproteobacteria</taxon>
        <taxon>Rickettsiales</taxon>
        <taxon>Rickettsiaceae</taxon>
        <taxon>Rickettsieae</taxon>
        <taxon>Orientia</taxon>
    </lineage>
</organism>
<reference evidence="4" key="3">
    <citation type="submission" date="2018-03" db="EMBL/GenBank/DDBJ databases">
        <authorList>
            <person name="Batty M. E."/>
            <person name="Batty M E."/>
        </authorList>
    </citation>
    <scope>NUCLEOTIDE SEQUENCE [LARGE SCALE GENOMIC DNA]</scope>
    <source>
        <strain evidence="4">Gilliam</strain>
    </source>
</reference>
<proteinExistence type="predicted"/>
<dbReference type="RefSeq" id="WP_047220605.1">
    <property type="nucleotide sequence ID" value="NZ_LS398551.1"/>
</dbReference>
<sequence>MTIVLNRIDYLRKKDNSQECDKQETEALSNFISNKIILSVTTDEEATDVCNSFIEYFMNKCNSIIRFKELLNENMLEDKANIKILNLYSIKQQKIVLKQMFLA</sequence>
<evidence type="ECO:0000313" key="4">
    <source>
        <dbReference type="Proteomes" id="UP000244959"/>
    </source>
</evidence>
<gene>
    <name evidence="1" type="primary">ank2A5</name>
    <name evidence="2" type="ORF">GILLIAM_01970</name>
    <name evidence="1" type="ORF">OTSGILL_1277</name>
</gene>
<reference evidence="2" key="2">
    <citation type="submission" date="2018-03" db="EMBL/GenBank/DDBJ databases">
        <authorList>
            <person name="Keele B.F."/>
        </authorList>
    </citation>
    <scope>NUCLEOTIDE SEQUENCE [LARGE SCALE GENOMIC DNA]</scope>
    <source>
        <strain evidence="2">Gilliam</strain>
    </source>
</reference>
<dbReference type="PATRIC" id="fig|1359184.3.peg.561"/>
<dbReference type="EMBL" id="LS398551">
    <property type="protein sequence ID" value="SPR09859.1"/>
    <property type="molecule type" value="Genomic_DNA"/>
</dbReference>
<reference evidence="1 3" key="1">
    <citation type="submission" date="2015-02" db="EMBL/GenBank/DDBJ databases">
        <title>Genome Sequencing of Rickettsiales.</title>
        <authorList>
            <person name="Daugherty S.C."/>
            <person name="Su Q."/>
            <person name="Abolude K."/>
            <person name="Beier-Sexton M."/>
            <person name="Carlyon J.A."/>
            <person name="Carter R."/>
            <person name="Day N.P."/>
            <person name="Dumler S.J."/>
            <person name="Dyachenko V."/>
            <person name="Godinez A."/>
            <person name="Kurtti T.J."/>
            <person name="Lichay M."/>
            <person name="Mullins K.E."/>
            <person name="Ott S."/>
            <person name="Pappas-Brown V."/>
            <person name="Paris D.H."/>
            <person name="Patel P."/>
            <person name="Richards A.L."/>
            <person name="Sadzewicz L."/>
            <person name="Sears K."/>
            <person name="Seidman D."/>
            <person name="Sengamalay N."/>
            <person name="Stenos J."/>
            <person name="Tallon L.J."/>
            <person name="Vincent G."/>
            <person name="Fraser C.M."/>
            <person name="Munderloh U."/>
            <person name="Dunning-Hotopp J.C."/>
        </authorList>
    </citation>
    <scope>NUCLEOTIDE SEQUENCE [LARGE SCALE GENOMIC DNA]</scope>
    <source>
        <strain evidence="1 3">Gilliam</strain>
    </source>
</reference>
<accession>A0A0F3ME06</accession>
<evidence type="ECO:0000313" key="2">
    <source>
        <dbReference type="EMBL" id="SPR09859.1"/>
    </source>
</evidence>
<keyword evidence="4" id="KW-1185">Reference proteome</keyword>
<dbReference type="AlphaFoldDB" id="A0A0F3ME06"/>
<evidence type="ECO:0000313" key="1">
    <source>
        <dbReference type="EMBL" id="KJV52784.1"/>
    </source>
</evidence>
<protein>
    <submittedName>
        <fullName evidence="1">Ankyrin repeat with 1d ankyrin repeats domain protein</fullName>
    </submittedName>
</protein>
<evidence type="ECO:0000313" key="3">
    <source>
        <dbReference type="Proteomes" id="UP000033769"/>
    </source>
</evidence>